<sequence>MNWTHRWHENPTVSALAETMQYGGVPDSELPLHGHSVYRMDKSDRRQGSCAALYIQSDMPARRHIVFADVEGSGKILKWRVRLYSSGYVPMGLRIQGCREQTLRLLCDELWWRGREGHRIILGDFIVTPSDRDEGRCSLPADSFTLAFPHGL</sequence>
<dbReference type="AlphaFoldDB" id="A0A504Y7L0"/>
<evidence type="ECO:0000313" key="1">
    <source>
        <dbReference type="EMBL" id="TPP57482.1"/>
    </source>
</evidence>
<organism evidence="1 2">
    <name type="scientific">Fasciola gigantica</name>
    <name type="common">Giant liver fluke</name>
    <dbReference type="NCBI Taxonomy" id="46835"/>
    <lineage>
        <taxon>Eukaryota</taxon>
        <taxon>Metazoa</taxon>
        <taxon>Spiralia</taxon>
        <taxon>Lophotrochozoa</taxon>
        <taxon>Platyhelminthes</taxon>
        <taxon>Trematoda</taxon>
        <taxon>Digenea</taxon>
        <taxon>Plagiorchiida</taxon>
        <taxon>Echinostomata</taxon>
        <taxon>Echinostomatoidea</taxon>
        <taxon>Fasciolidae</taxon>
        <taxon>Fasciola</taxon>
    </lineage>
</organism>
<evidence type="ECO:0000313" key="2">
    <source>
        <dbReference type="Proteomes" id="UP000316759"/>
    </source>
</evidence>
<reference evidence="1 2" key="1">
    <citation type="submission" date="2019-04" db="EMBL/GenBank/DDBJ databases">
        <title>Annotation for the trematode Fasciola gigantica.</title>
        <authorList>
            <person name="Choi Y.-J."/>
        </authorList>
    </citation>
    <scope>NUCLEOTIDE SEQUENCE [LARGE SCALE GENOMIC DNA]</scope>
    <source>
        <strain evidence="1">Uganda_cow_1</strain>
    </source>
</reference>
<proteinExistence type="predicted"/>
<comment type="caution">
    <text evidence="1">The sequence shown here is derived from an EMBL/GenBank/DDBJ whole genome shotgun (WGS) entry which is preliminary data.</text>
</comment>
<protein>
    <submittedName>
        <fullName evidence="1">Uncharacterized protein</fullName>
    </submittedName>
</protein>
<dbReference type="EMBL" id="SUNJ01013153">
    <property type="protein sequence ID" value="TPP57482.1"/>
    <property type="molecule type" value="Genomic_DNA"/>
</dbReference>
<keyword evidence="2" id="KW-1185">Reference proteome</keyword>
<name>A0A504Y7L0_FASGI</name>
<dbReference type="Proteomes" id="UP000316759">
    <property type="component" value="Unassembled WGS sequence"/>
</dbReference>
<accession>A0A504Y7L0</accession>
<gene>
    <name evidence="1" type="ORF">FGIG_10383</name>
</gene>